<sequence length="224" mass="24422">MEFGDEEGDQAAAASLNQMTMMNAVPFGPAPPPVDNSALIVAKVTLSLFMPAPRSISSYSFKFMTYLEADHSIKILKYFDDPDMLLHLGKVLCDLPEEQEPLPLGDGRQDNAADVDLEILDAPPPRSTPCKRRRKMLREPLEVEFVRRSERLRKEVGGYKDGAVAEAAADAASKAIVPYEGIAMSPDHTAPHLSVANIQGIAVNFLQIQLGTVDASILEVSDDE</sequence>
<organism evidence="1 2">
    <name type="scientific">Urochloa decumbens</name>
    <dbReference type="NCBI Taxonomy" id="240449"/>
    <lineage>
        <taxon>Eukaryota</taxon>
        <taxon>Viridiplantae</taxon>
        <taxon>Streptophyta</taxon>
        <taxon>Embryophyta</taxon>
        <taxon>Tracheophyta</taxon>
        <taxon>Spermatophyta</taxon>
        <taxon>Magnoliopsida</taxon>
        <taxon>Liliopsida</taxon>
        <taxon>Poales</taxon>
        <taxon>Poaceae</taxon>
        <taxon>PACMAD clade</taxon>
        <taxon>Panicoideae</taxon>
        <taxon>Panicodae</taxon>
        <taxon>Paniceae</taxon>
        <taxon>Melinidinae</taxon>
        <taxon>Urochloa</taxon>
    </lineage>
</organism>
<accession>A0ABC8WW98</accession>
<name>A0ABC8WW98_9POAL</name>
<evidence type="ECO:0000313" key="1">
    <source>
        <dbReference type="EMBL" id="CAL4915735.1"/>
    </source>
</evidence>
<keyword evidence="2" id="KW-1185">Reference proteome</keyword>
<dbReference type="AlphaFoldDB" id="A0ABC8WW98"/>
<reference evidence="1" key="1">
    <citation type="submission" date="2024-10" db="EMBL/GenBank/DDBJ databases">
        <authorList>
            <person name="Ryan C."/>
        </authorList>
    </citation>
    <scope>NUCLEOTIDE SEQUENCE [LARGE SCALE GENOMIC DNA]</scope>
</reference>
<proteinExistence type="predicted"/>
<dbReference type="EMBL" id="OZ075123">
    <property type="protein sequence ID" value="CAL4915735.1"/>
    <property type="molecule type" value="Genomic_DNA"/>
</dbReference>
<gene>
    <name evidence="1" type="ORF">URODEC1_LOCUS17690</name>
</gene>
<dbReference type="Proteomes" id="UP001497457">
    <property type="component" value="Chromosome 13rd"/>
</dbReference>
<evidence type="ECO:0000313" key="2">
    <source>
        <dbReference type="Proteomes" id="UP001497457"/>
    </source>
</evidence>
<protein>
    <submittedName>
        <fullName evidence="1">Uncharacterized protein</fullName>
    </submittedName>
</protein>